<reference evidence="4" key="1">
    <citation type="submission" date="2021-02" db="EMBL/GenBank/DDBJ databases">
        <authorList>
            <person name="Dougan E. K."/>
            <person name="Rhodes N."/>
            <person name="Thang M."/>
            <person name="Chan C."/>
        </authorList>
    </citation>
    <scope>NUCLEOTIDE SEQUENCE</scope>
</reference>
<name>A0A812SJE3_SYMPI</name>
<gene>
    <name evidence="4" type="primary">ALPHA-ADR</name>
    <name evidence="4" type="ORF">SPIL2461_LOCUS12324</name>
</gene>
<proteinExistence type="inferred from homology"/>
<dbReference type="InterPro" id="IPR015310">
    <property type="entry name" value="AHSA1-like_N"/>
</dbReference>
<keyword evidence="2" id="KW-0040">ANK repeat</keyword>
<evidence type="ECO:0000256" key="1">
    <source>
        <dbReference type="ARBA" id="ARBA00006817"/>
    </source>
</evidence>
<dbReference type="InterPro" id="IPR002110">
    <property type="entry name" value="Ankyrin_rpt"/>
</dbReference>
<organism evidence="4 5">
    <name type="scientific">Symbiodinium pilosum</name>
    <name type="common">Dinoflagellate</name>
    <dbReference type="NCBI Taxonomy" id="2952"/>
    <lineage>
        <taxon>Eukaryota</taxon>
        <taxon>Sar</taxon>
        <taxon>Alveolata</taxon>
        <taxon>Dinophyceae</taxon>
        <taxon>Suessiales</taxon>
        <taxon>Symbiodiniaceae</taxon>
        <taxon>Symbiodinium</taxon>
    </lineage>
</organism>
<dbReference type="Gene3D" id="3.15.10.20">
    <property type="entry name" value="Activator of Hsp90 ATPase Aha1, N-terminal domain"/>
    <property type="match status" value="1"/>
</dbReference>
<protein>
    <submittedName>
        <fullName evidence="4">ALPHA-ADR protein</fullName>
    </submittedName>
</protein>
<evidence type="ECO:0000313" key="5">
    <source>
        <dbReference type="Proteomes" id="UP000649617"/>
    </source>
</evidence>
<dbReference type="EMBL" id="CAJNIZ010025269">
    <property type="protein sequence ID" value="CAE7482408.1"/>
    <property type="molecule type" value="Genomic_DNA"/>
</dbReference>
<comment type="caution">
    <text evidence="4">The sequence shown here is derived from an EMBL/GenBank/DDBJ whole genome shotgun (WGS) entry which is preliminary data.</text>
</comment>
<dbReference type="SUPFAM" id="SSF103111">
    <property type="entry name" value="Activator of Hsp90 ATPase, Aha1"/>
    <property type="match status" value="1"/>
</dbReference>
<dbReference type="GO" id="GO:0001671">
    <property type="term" value="F:ATPase activator activity"/>
    <property type="evidence" value="ECO:0007669"/>
    <property type="project" value="InterPro"/>
</dbReference>
<sequence>MPESEEKPKREPREEITRHRMVICDQRVPGGFREAQKKMEFFVQVVGSDKKKCREIPRCQELWLALQVIPATKTKSFLADGLPLPGAVKALAYTRGARLEHAFREQNVFNGQRPRDRAAHWGIAGAAAAAVAASLARSQRTCLAAQAKTKQSKVSRLKGGAMLTVRKSKNNSHVALCDRKGEVVWCTTEKRYGQLLPNANRAIEAALFVADKLGVESIVLQVKGEKDISGWAKETLQEILAEALKDPESSGLVRTPWTFLEVHVLRVEVSGEASLCGRKGQVLLQFDLSLGAELEIKATRSYGADFPRSQHWPRWPAVLRVLGFESGEARPEVQVQFDDPQSEVASEVAWFLHEGLGAKLLQRALDRWRATARRRFAAQEPAASATETTETATSWMSADAMLTASMKRIPHPVRPKKKAVAREPLVKPVAKFVEASLEEAWPAEPSARAERLHQALRARRYAEVFGLLDSPACILNLPVSEEGLSALHSAVLSNSTDMLSLILQARAELAPKDLP</sequence>
<accession>A0A812SJE3</accession>
<evidence type="ECO:0000256" key="2">
    <source>
        <dbReference type="PROSITE-ProRule" id="PRU00023"/>
    </source>
</evidence>
<comment type="similarity">
    <text evidence="1">Belongs to the AHA1 family.</text>
</comment>
<feature type="repeat" description="ANK" evidence="2">
    <location>
        <begin position="482"/>
        <end position="514"/>
    </location>
</feature>
<dbReference type="OrthoDB" id="539213at2759"/>
<evidence type="ECO:0000259" key="3">
    <source>
        <dbReference type="Pfam" id="PF09229"/>
    </source>
</evidence>
<feature type="domain" description="Activator of Hsp90 ATPase AHSA1-like N-terminal" evidence="3">
    <location>
        <begin position="225"/>
        <end position="298"/>
    </location>
</feature>
<keyword evidence="5" id="KW-1185">Reference proteome</keyword>
<dbReference type="AlphaFoldDB" id="A0A812SJE3"/>
<dbReference type="GO" id="GO:0051087">
    <property type="term" value="F:protein-folding chaperone binding"/>
    <property type="evidence" value="ECO:0007669"/>
    <property type="project" value="InterPro"/>
</dbReference>
<dbReference type="Proteomes" id="UP000649617">
    <property type="component" value="Unassembled WGS sequence"/>
</dbReference>
<dbReference type="Pfam" id="PF09229">
    <property type="entry name" value="Aha1_N"/>
    <property type="match status" value="1"/>
</dbReference>
<dbReference type="InterPro" id="IPR036338">
    <property type="entry name" value="Aha1"/>
</dbReference>
<dbReference type="PROSITE" id="PS50297">
    <property type="entry name" value="ANK_REP_REGION"/>
    <property type="match status" value="1"/>
</dbReference>
<dbReference type="PROSITE" id="PS50088">
    <property type="entry name" value="ANK_REPEAT"/>
    <property type="match status" value="1"/>
</dbReference>
<evidence type="ECO:0000313" key="4">
    <source>
        <dbReference type="EMBL" id="CAE7482408.1"/>
    </source>
</evidence>